<dbReference type="GO" id="GO:0016706">
    <property type="term" value="F:2-oxoglutarate-dependent dioxygenase activity"/>
    <property type="evidence" value="ECO:0007669"/>
    <property type="project" value="UniProtKB-ARBA"/>
</dbReference>
<evidence type="ECO:0000256" key="2">
    <source>
        <dbReference type="ARBA" id="ARBA00008654"/>
    </source>
</evidence>
<feature type="domain" description="Gamma-butyrobetaine hydroxylase-like N-terminal" evidence="8">
    <location>
        <begin position="18"/>
        <end position="83"/>
    </location>
</feature>
<name>A0A1D9G750_MOOP1</name>
<evidence type="ECO:0000256" key="4">
    <source>
        <dbReference type="ARBA" id="ARBA00022964"/>
    </source>
</evidence>
<reference evidence="10" key="1">
    <citation type="submission" date="2016-10" db="EMBL/GenBank/DDBJ databases">
        <title>Comparative genomics uncovers the prolific and rare metabolic potential of the cyanobacterial genus Moorea.</title>
        <authorList>
            <person name="Leao T."/>
            <person name="Castelao G."/>
            <person name="Korobeynikov A."/>
            <person name="Monroe E.A."/>
            <person name="Podell S."/>
            <person name="Glukhov E."/>
            <person name="Allen E."/>
            <person name="Gerwick W.H."/>
            <person name="Gerwick L."/>
        </authorList>
    </citation>
    <scope>NUCLEOTIDE SEQUENCE [LARGE SCALE GENOMIC DNA]</scope>
    <source>
        <strain evidence="10">JHB</strain>
    </source>
</reference>
<dbReference type="InterPro" id="IPR038492">
    <property type="entry name" value="GBBH-like_N_sf"/>
</dbReference>
<evidence type="ECO:0000313" key="10">
    <source>
        <dbReference type="Proteomes" id="UP000176944"/>
    </source>
</evidence>
<dbReference type="EMBL" id="CP017708">
    <property type="protein sequence ID" value="AOY83458.1"/>
    <property type="molecule type" value="Genomic_DNA"/>
</dbReference>
<accession>A0A1D9G750</accession>
<dbReference type="Pfam" id="PF02668">
    <property type="entry name" value="TauD"/>
    <property type="match status" value="1"/>
</dbReference>
<evidence type="ECO:0000256" key="5">
    <source>
        <dbReference type="ARBA" id="ARBA00023002"/>
    </source>
</evidence>
<dbReference type="Pfam" id="PF06155">
    <property type="entry name" value="GBBH-like_N"/>
    <property type="match status" value="1"/>
</dbReference>
<dbReference type="Proteomes" id="UP000176944">
    <property type="component" value="Chromosome"/>
</dbReference>
<keyword evidence="3" id="KW-0479">Metal-binding</keyword>
<dbReference type="GO" id="GO:0046872">
    <property type="term" value="F:metal ion binding"/>
    <property type="evidence" value="ECO:0007669"/>
    <property type="project" value="UniProtKB-KW"/>
</dbReference>
<dbReference type="Gene3D" id="3.60.130.10">
    <property type="entry name" value="Clavaminate synthase-like"/>
    <property type="match status" value="1"/>
</dbReference>
<dbReference type="PANTHER" id="PTHR10696:SF25">
    <property type="entry name" value="OXIDOREDUCTASE AIM17-RELATED"/>
    <property type="match status" value="1"/>
</dbReference>
<evidence type="ECO:0000259" key="7">
    <source>
        <dbReference type="Pfam" id="PF02668"/>
    </source>
</evidence>
<dbReference type="InterPro" id="IPR042098">
    <property type="entry name" value="TauD-like_sf"/>
</dbReference>
<dbReference type="PANTHER" id="PTHR10696">
    <property type="entry name" value="GAMMA-BUTYROBETAINE HYDROXYLASE-RELATED"/>
    <property type="match status" value="1"/>
</dbReference>
<comment type="similarity">
    <text evidence="2">Belongs to the gamma-BBH/TMLD family.</text>
</comment>
<keyword evidence="4 9" id="KW-0223">Dioxygenase</keyword>
<dbReference type="Gene3D" id="3.30.2020.30">
    <property type="match status" value="1"/>
</dbReference>
<gene>
    <name evidence="9" type="ORF">BJP36_29625</name>
</gene>
<evidence type="ECO:0000313" key="9">
    <source>
        <dbReference type="EMBL" id="AOY83458.1"/>
    </source>
</evidence>
<keyword evidence="6" id="KW-0408">Iron</keyword>
<evidence type="ECO:0000256" key="6">
    <source>
        <dbReference type="ARBA" id="ARBA00023004"/>
    </source>
</evidence>
<evidence type="ECO:0000259" key="8">
    <source>
        <dbReference type="Pfam" id="PF06155"/>
    </source>
</evidence>
<feature type="domain" description="TauD/TfdA-like" evidence="7">
    <location>
        <begin position="125"/>
        <end position="344"/>
    </location>
</feature>
<comment type="cofactor">
    <cofactor evidence="1">
        <name>Fe(2+)</name>
        <dbReference type="ChEBI" id="CHEBI:29033"/>
    </cofactor>
</comment>
<evidence type="ECO:0000256" key="3">
    <source>
        <dbReference type="ARBA" id="ARBA00022723"/>
    </source>
</evidence>
<dbReference type="InterPro" id="IPR003819">
    <property type="entry name" value="TauD/TfdA-like"/>
</dbReference>
<dbReference type="InterPro" id="IPR010376">
    <property type="entry name" value="GBBH-like_N"/>
</dbReference>
<keyword evidence="5" id="KW-0560">Oxidoreductase</keyword>
<dbReference type="AlphaFoldDB" id="A0A1D9G750"/>
<sequence length="370" mass="43226">MTSNVIIKENFLTVGGKRFHYIWLRQNCLCPDCRHPTSFQGLFDLSDHPSPPEPLSVEEKDGAIEITWKEEPPHRSIFPVSWLLNRAYDPSPQQPEEQKILWDRAWLDTHPPKKYDIHSCSQDIWMSQLFPLGFTVLKNIAADDLDTFISSIGPIHQTEYGKFTELKAIPNSTDLGQSPTGHRLRLHTDRCHVHEPRLVQVLYCVDNNASGGESLLVDGFRIAKDFHQNHPDYFHILAKTPLQFQDFDPMRGYFFSRKTPIIELDWEGKVAGIYFSRKTSTWNLPFDDLEAFYEAYSAFCSYLKNPIYEYRFRLEPGDCLLAQNFRIIHGRTAYDPLSGKRHLRWATIAWDYISARHNFEMLKHLYLMEN</sequence>
<organism evidence="9 10">
    <name type="scientific">Moorena producens (strain JHB)</name>
    <dbReference type="NCBI Taxonomy" id="1454205"/>
    <lineage>
        <taxon>Bacteria</taxon>
        <taxon>Bacillati</taxon>
        <taxon>Cyanobacteriota</taxon>
        <taxon>Cyanophyceae</taxon>
        <taxon>Coleofasciculales</taxon>
        <taxon>Coleofasciculaceae</taxon>
        <taxon>Moorena</taxon>
    </lineage>
</organism>
<dbReference type="GO" id="GO:0045329">
    <property type="term" value="P:carnitine biosynthetic process"/>
    <property type="evidence" value="ECO:0007669"/>
    <property type="project" value="TreeGrafter"/>
</dbReference>
<evidence type="ECO:0000256" key="1">
    <source>
        <dbReference type="ARBA" id="ARBA00001954"/>
    </source>
</evidence>
<proteinExistence type="inferred from homology"/>
<protein>
    <submittedName>
        <fullName evidence="9">TauD/TfdA family dioxygenase</fullName>
    </submittedName>
</protein>
<dbReference type="InterPro" id="IPR050411">
    <property type="entry name" value="AlphaKG_dependent_hydroxylases"/>
</dbReference>
<dbReference type="SUPFAM" id="SSF51197">
    <property type="entry name" value="Clavaminate synthase-like"/>
    <property type="match status" value="1"/>
</dbReference>